<evidence type="ECO:0000313" key="2">
    <source>
        <dbReference type="Proteomes" id="UP000886998"/>
    </source>
</evidence>
<gene>
    <name evidence="1" type="primary">FASN_42</name>
    <name evidence="1" type="ORF">TNIN_457511</name>
</gene>
<reference evidence="1" key="1">
    <citation type="submission" date="2020-08" db="EMBL/GenBank/DDBJ databases">
        <title>Multicomponent nature underlies the extraordinary mechanical properties of spider dragline silk.</title>
        <authorList>
            <person name="Kono N."/>
            <person name="Nakamura H."/>
            <person name="Mori M."/>
            <person name="Yoshida Y."/>
            <person name="Ohtoshi R."/>
            <person name="Malay A.D."/>
            <person name="Moran D.A.P."/>
            <person name="Tomita M."/>
            <person name="Numata K."/>
            <person name="Arakawa K."/>
        </authorList>
    </citation>
    <scope>NUCLEOTIDE SEQUENCE</scope>
</reference>
<dbReference type="Proteomes" id="UP000886998">
    <property type="component" value="Unassembled WGS sequence"/>
</dbReference>
<dbReference type="InterPro" id="IPR029058">
    <property type="entry name" value="AB_hydrolase_fold"/>
</dbReference>
<dbReference type="EMBL" id="BMAV01015254">
    <property type="protein sequence ID" value="GFY64482.1"/>
    <property type="molecule type" value="Genomic_DNA"/>
</dbReference>
<dbReference type="OrthoDB" id="6457068at2759"/>
<comment type="caution">
    <text evidence="1">The sequence shown here is derived from an EMBL/GenBank/DDBJ whole genome shotgun (WGS) entry which is preliminary data.</text>
</comment>
<name>A0A8X6Y317_9ARAC</name>
<protein>
    <submittedName>
        <fullName evidence="1">Fatty acid synthase</fullName>
    </submittedName>
</protein>
<sequence length="194" mass="22122">MVLQANSSPRQYPEIENIFFLDGSPAVMRTYAQKYKSPGIEREIDILFSFVMILGTEINAINFKEKLRSLSSTSERIKYTAHKLKTFFKNMTEEDLQMAFDLFNKKVQMAIKYSPKRKFRQDVILIKAEKSFSLSGSTSETLDVEKDCDGEIIVHTIKGSHKSFIEGACAQEVASILNGIKFGEMFTDMNLSKM</sequence>
<proteinExistence type="predicted"/>
<dbReference type="AlphaFoldDB" id="A0A8X6Y317"/>
<dbReference type="SUPFAM" id="SSF53474">
    <property type="entry name" value="alpha/beta-Hydrolases"/>
    <property type="match status" value="1"/>
</dbReference>
<evidence type="ECO:0000313" key="1">
    <source>
        <dbReference type="EMBL" id="GFY64482.1"/>
    </source>
</evidence>
<dbReference type="Gene3D" id="3.40.50.1820">
    <property type="entry name" value="alpha/beta hydrolase"/>
    <property type="match status" value="1"/>
</dbReference>
<organism evidence="1 2">
    <name type="scientific">Trichonephila inaurata madagascariensis</name>
    <dbReference type="NCBI Taxonomy" id="2747483"/>
    <lineage>
        <taxon>Eukaryota</taxon>
        <taxon>Metazoa</taxon>
        <taxon>Ecdysozoa</taxon>
        <taxon>Arthropoda</taxon>
        <taxon>Chelicerata</taxon>
        <taxon>Arachnida</taxon>
        <taxon>Araneae</taxon>
        <taxon>Araneomorphae</taxon>
        <taxon>Entelegynae</taxon>
        <taxon>Araneoidea</taxon>
        <taxon>Nephilidae</taxon>
        <taxon>Trichonephila</taxon>
        <taxon>Trichonephila inaurata</taxon>
    </lineage>
</organism>
<keyword evidence="2" id="KW-1185">Reference proteome</keyword>
<accession>A0A8X6Y317</accession>